<keyword evidence="2" id="KW-1185">Reference proteome</keyword>
<evidence type="ECO:0000313" key="1">
    <source>
        <dbReference type="EMBL" id="MBP2296887.1"/>
    </source>
</evidence>
<organism evidence="1 2">
    <name type="scientific">Azospirillum rugosum</name>
    <dbReference type="NCBI Taxonomy" id="416170"/>
    <lineage>
        <taxon>Bacteria</taxon>
        <taxon>Pseudomonadati</taxon>
        <taxon>Pseudomonadota</taxon>
        <taxon>Alphaproteobacteria</taxon>
        <taxon>Rhodospirillales</taxon>
        <taxon>Azospirillaceae</taxon>
        <taxon>Azospirillum</taxon>
    </lineage>
</organism>
<dbReference type="RefSeq" id="WP_209772631.1">
    <property type="nucleotide sequence ID" value="NZ_JAGINP010000036.1"/>
</dbReference>
<accession>A0ABS4SY17</accession>
<gene>
    <name evidence="1" type="ORF">J2851_006705</name>
</gene>
<name>A0ABS4SY17_9PROT</name>
<protein>
    <submittedName>
        <fullName evidence="1">Uncharacterized protein</fullName>
    </submittedName>
</protein>
<proteinExistence type="predicted"/>
<sequence length="212" mass="23223">MPRESRTPRARTSKAGRRATLSAATQVLDAALDGNAAEPLLVLWREWRAAFPLSERLCRESQRLERQLIDRIGLPAVEIPMNDPGRPMVRATDPRQIDRVLGTAPATLAQRRRLKRALGAARARWNAEAAACGLTEAIRSEVAADRRVDELLRIAAATPAHSLMGAIAKLAVIEQWGEREPEGDDLPWPFLRGVLSDLVTLAAELQNPAPPG</sequence>
<reference evidence="1 2" key="1">
    <citation type="submission" date="2021-03" db="EMBL/GenBank/DDBJ databases">
        <title>Genomic Encyclopedia of Type Strains, Phase III (KMG-III): the genomes of soil and plant-associated and newly described type strains.</title>
        <authorList>
            <person name="Whitman W."/>
        </authorList>
    </citation>
    <scope>NUCLEOTIDE SEQUENCE [LARGE SCALE GENOMIC DNA]</scope>
    <source>
        <strain evidence="1 2">IMMIB AFH-6</strain>
    </source>
</reference>
<dbReference type="EMBL" id="JAGINP010000036">
    <property type="protein sequence ID" value="MBP2296887.1"/>
    <property type="molecule type" value="Genomic_DNA"/>
</dbReference>
<comment type="caution">
    <text evidence="1">The sequence shown here is derived from an EMBL/GenBank/DDBJ whole genome shotgun (WGS) entry which is preliminary data.</text>
</comment>
<dbReference type="Proteomes" id="UP000781958">
    <property type="component" value="Unassembled WGS sequence"/>
</dbReference>
<evidence type="ECO:0000313" key="2">
    <source>
        <dbReference type="Proteomes" id="UP000781958"/>
    </source>
</evidence>